<gene>
    <name evidence="2" type="ORF">NA56DRAFT_756193</name>
</gene>
<dbReference type="AlphaFoldDB" id="A0A2J6PFX5"/>
<evidence type="ECO:0000313" key="3">
    <source>
        <dbReference type="Proteomes" id="UP000235672"/>
    </source>
</evidence>
<keyword evidence="3" id="KW-1185">Reference proteome</keyword>
<accession>A0A2J6PFX5</accession>
<name>A0A2J6PFX5_9HELO</name>
<feature type="region of interest" description="Disordered" evidence="1">
    <location>
        <begin position="1"/>
        <end position="20"/>
    </location>
</feature>
<protein>
    <submittedName>
        <fullName evidence="2">Uncharacterized protein</fullName>
    </submittedName>
</protein>
<proteinExistence type="predicted"/>
<reference evidence="2 3" key="1">
    <citation type="submission" date="2016-05" db="EMBL/GenBank/DDBJ databases">
        <title>A degradative enzymes factory behind the ericoid mycorrhizal symbiosis.</title>
        <authorList>
            <consortium name="DOE Joint Genome Institute"/>
            <person name="Martino E."/>
            <person name="Morin E."/>
            <person name="Grelet G."/>
            <person name="Kuo A."/>
            <person name="Kohler A."/>
            <person name="Daghino S."/>
            <person name="Barry K."/>
            <person name="Choi C."/>
            <person name="Cichocki N."/>
            <person name="Clum A."/>
            <person name="Copeland A."/>
            <person name="Hainaut M."/>
            <person name="Haridas S."/>
            <person name="Labutti K."/>
            <person name="Lindquist E."/>
            <person name="Lipzen A."/>
            <person name="Khouja H.-R."/>
            <person name="Murat C."/>
            <person name="Ohm R."/>
            <person name="Olson A."/>
            <person name="Spatafora J."/>
            <person name="Veneault-Fourrey C."/>
            <person name="Henrissat B."/>
            <person name="Grigoriev I."/>
            <person name="Martin F."/>
            <person name="Perotto S."/>
        </authorList>
    </citation>
    <scope>NUCLEOTIDE SEQUENCE [LARGE SCALE GENOMIC DNA]</scope>
    <source>
        <strain evidence="2 3">UAMH 7357</strain>
    </source>
</reference>
<sequence>MSSLPLLPGPTQNPPSASPQLKALTKPLRYEHELSSAPSPRRRTITTLIAMLFGNCDNQGFTLALLPFCLATPRNYVSGEGSRAISAYMTIAKDNLYNNYIIEASIEYPAERIRSADSGKICENWGRRRG</sequence>
<dbReference type="Proteomes" id="UP000235672">
    <property type="component" value="Unassembled WGS sequence"/>
</dbReference>
<dbReference type="EMBL" id="KZ613539">
    <property type="protein sequence ID" value="PMD12924.1"/>
    <property type="molecule type" value="Genomic_DNA"/>
</dbReference>
<evidence type="ECO:0000256" key="1">
    <source>
        <dbReference type="SAM" id="MobiDB-lite"/>
    </source>
</evidence>
<organism evidence="2 3">
    <name type="scientific">Hyaloscypha hepaticicola</name>
    <dbReference type="NCBI Taxonomy" id="2082293"/>
    <lineage>
        <taxon>Eukaryota</taxon>
        <taxon>Fungi</taxon>
        <taxon>Dikarya</taxon>
        <taxon>Ascomycota</taxon>
        <taxon>Pezizomycotina</taxon>
        <taxon>Leotiomycetes</taxon>
        <taxon>Helotiales</taxon>
        <taxon>Hyaloscyphaceae</taxon>
        <taxon>Hyaloscypha</taxon>
    </lineage>
</organism>
<feature type="compositionally biased region" description="Pro residues" evidence="1">
    <location>
        <begin position="7"/>
        <end position="17"/>
    </location>
</feature>
<evidence type="ECO:0000313" key="2">
    <source>
        <dbReference type="EMBL" id="PMD12924.1"/>
    </source>
</evidence>